<keyword evidence="3" id="KW-1185">Reference proteome</keyword>
<keyword evidence="1" id="KW-1133">Transmembrane helix</keyword>
<name>A0A9X5E5M6_9CYAN</name>
<protein>
    <submittedName>
        <fullName evidence="2">DUF2301 domain-containing membrane protein</fullName>
    </submittedName>
</protein>
<organism evidence="2 3">
    <name type="scientific">Scytonema millei VB511283</name>
    <dbReference type="NCBI Taxonomy" id="1245923"/>
    <lineage>
        <taxon>Bacteria</taxon>
        <taxon>Bacillati</taxon>
        <taxon>Cyanobacteriota</taxon>
        <taxon>Cyanophyceae</taxon>
        <taxon>Nostocales</taxon>
        <taxon>Scytonemataceae</taxon>
        <taxon>Scytonema</taxon>
    </lineage>
</organism>
<feature type="transmembrane region" description="Helical" evidence="1">
    <location>
        <begin position="62"/>
        <end position="84"/>
    </location>
</feature>
<proteinExistence type="predicted"/>
<evidence type="ECO:0000256" key="1">
    <source>
        <dbReference type="SAM" id="Phobius"/>
    </source>
</evidence>
<dbReference type="PANTHER" id="PTHR36716">
    <property type="entry name" value="F3H9.20 PROTEIN"/>
    <property type="match status" value="1"/>
</dbReference>
<feature type="transmembrane region" description="Helical" evidence="1">
    <location>
        <begin position="174"/>
        <end position="192"/>
    </location>
</feature>
<feature type="transmembrane region" description="Helical" evidence="1">
    <location>
        <begin position="150"/>
        <end position="168"/>
    </location>
</feature>
<feature type="transmembrane region" description="Helical" evidence="1">
    <location>
        <begin position="119"/>
        <end position="138"/>
    </location>
</feature>
<comment type="caution">
    <text evidence="2">The sequence shown here is derived from an EMBL/GenBank/DDBJ whole genome shotgun (WGS) entry which is preliminary data.</text>
</comment>
<feature type="transmembrane region" description="Helical" evidence="1">
    <location>
        <begin position="28"/>
        <end position="50"/>
    </location>
</feature>
<evidence type="ECO:0000313" key="2">
    <source>
        <dbReference type="EMBL" id="NHC35711.1"/>
    </source>
</evidence>
<keyword evidence="1" id="KW-0472">Membrane</keyword>
<accession>A0A9X5E5M6</accession>
<dbReference type="Pfam" id="PF10063">
    <property type="entry name" value="DUF2301"/>
    <property type="match status" value="1"/>
</dbReference>
<reference evidence="2 3" key="1">
    <citation type="journal article" date="2015" name="Genome Announc.">
        <title>Draft Genome Sequence of the Terrestrial Cyanobacterium Scytonema millei VB511283, Isolated from Eastern India.</title>
        <authorList>
            <person name="Sen D."/>
            <person name="Chandrababunaidu M.M."/>
            <person name="Singh D."/>
            <person name="Sanghi N."/>
            <person name="Ghorai A."/>
            <person name="Mishra G.P."/>
            <person name="Madduluri M."/>
            <person name="Adhikary S.P."/>
            <person name="Tripathy S."/>
        </authorList>
    </citation>
    <scope>NUCLEOTIDE SEQUENCE [LARGE SCALE GENOMIC DNA]</scope>
    <source>
        <strain evidence="2 3">VB511283</strain>
    </source>
</reference>
<feature type="transmembrane region" description="Helical" evidence="1">
    <location>
        <begin position="91"/>
        <end position="113"/>
    </location>
</feature>
<sequence length="219" mass="23962">MTQQIVSETYQGQFGEFTIDKSDRLGVIVYRTGLAIAALSFAISSTLVLLNPQPSVFSALTPLFFCFCGALGVSLLTIHIYLAVLHRVLQIFWAIGTIAAVAIAFTNSTPLAVTVYEHPVTLLGVGFIFAALTGIYFKEAFCFNRFETKFLTPLVPILLLGHLSGILPLQWEQIMLGTWAVLFVVFAIRKAVQPIPPDIGDKSVFAYLKAQKTATVDSQ</sequence>
<keyword evidence="1" id="KW-0812">Transmembrane</keyword>
<dbReference type="InterPro" id="IPR019275">
    <property type="entry name" value="DUF2301"/>
</dbReference>
<evidence type="ECO:0000313" key="3">
    <source>
        <dbReference type="Proteomes" id="UP000031532"/>
    </source>
</evidence>
<gene>
    <name evidence="2" type="ORF">QH73_0013750</name>
</gene>
<dbReference type="OrthoDB" id="458254at2"/>
<dbReference type="AlphaFoldDB" id="A0A9X5E5M6"/>
<dbReference type="PANTHER" id="PTHR36716:SF2">
    <property type="entry name" value="F3H9.20 PROTEIN"/>
    <property type="match status" value="1"/>
</dbReference>
<dbReference type="Proteomes" id="UP000031532">
    <property type="component" value="Unassembled WGS sequence"/>
</dbReference>
<dbReference type="EMBL" id="JTJC03000003">
    <property type="protein sequence ID" value="NHC35711.1"/>
    <property type="molecule type" value="Genomic_DNA"/>
</dbReference>
<dbReference type="RefSeq" id="WP_039713332.1">
    <property type="nucleotide sequence ID" value="NZ_JTJC03000003.1"/>
</dbReference>